<proteinExistence type="predicted"/>
<organism evidence="2 3">
    <name type="scientific">Tegillarca granosa</name>
    <name type="common">Malaysian cockle</name>
    <name type="synonym">Anadara granosa</name>
    <dbReference type="NCBI Taxonomy" id="220873"/>
    <lineage>
        <taxon>Eukaryota</taxon>
        <taxon>Metazoa</taxon>
        <taxon>Spiralia</taxon>
        <taxon>Lophotrochozoa</taxon>
        <taxon>Mollusca</taxon>
        <taxon>Bivalvia</taxon>
        <taxon>Autobranchia</taxon>
        <taxon>Pteriomorphia</taxon>
        <taxon>Arcoida</taxon>
        <taxon>Arcoidea</taxon>
        <taxon>Arcidae</taxon>
        <taxon>Tegillarca</taxon>
    </lineage>
</organism>
<reference evidence="2 3" key="1">
    <citation type="submission" date="2022-12" db="EMBL/GenBank/DDBJ databases">
        <title>Chromosome-level genome of Tegillarca granosa.</title>
        <authorList>
            <person name="Kim J."/>
        </authorList>
    </citation>
    <scope>NUCLEOTIDE SEQUENCE [LARGE SCALE GENOMIC DNA]</scope>
    <source>
        <strain evidence="2">Teg-2019</strain>
        <tissue evidence="2">Adductor muscle</tissue>
    </source>
</reference>
<name>A0ABQ9EGD4_TEGGR</name>
<dbReference type="PANTHER" id="PTHR24020">
    <property type="entry name" value="COLLAGEN ALPHA"/>
    <property type="match status" value="1"/>
</dbReference>
<dbReference type="PROSITE" id="PS50234">
    <property type="entry name" value="VWFA"/>
    <property type="match status" value="2"/>
</dbReference>
<dbReference type="SUPFAM" id="SSF53300">
    <property type="entry name" value="vWA-like"/>
    <property type="match status" value="2"/>
</dbReference>
<feature type="domain" description="VWFA" evidence="1">
    <location>
        <begin position="44"/>
        <end position="182"/>
    </location>
</feature>
<protein>
    <recommendedName>
        <fullName evidence="1">VWFA domain-containing protein</fullName>
    </recommendedName>
</protein>
<evidence type="ECO:0000313" key="2">
    <source>
        <dbReference type="EMBL" id="KAJ8302987.1"/>
    </source>
</evidence>
<keyword evidence="3" id="KW-1185">Reference proteome</keyword>
<sequence length="268" mass="29421">MCQLNQSIDLFSTSYFTACVQHDIVFMVDSSQGVGPDYFLRHCVRVGIVTFSDNVYNQFYLNQYNTKAEIMNAIDHIQYHAGPRYTTEALKFASSQSFSTLHGARANVPRIGVLVTNGLSSNPTATAQMAQSMKANGIRMYTVGIGSGAHQQQLTSIASGPSSRYALAAQNFDAVNSLAYPLTYRTNSETAVMPVQKQQCIPRADIAFLIDGSGSIGLNNFHKLQSFVKNAVGQMNVGTDTVHVGVMQFSNYPRIEFPLDMYKAPKDV</sequence>
<gene>
    <name evidence="2" type="ORF">KUTeg_019383</name>
</gene>
<dbReference type="PRINTS" id="PR00453">
    <property type="entry name" value="VWFADOMAIN"/>
</dbReference>
<dbReference type="Pfam" id="PF00092">
    <property type="entry name" value="VWA"/>
    <property type="match status" value="2"/>
</dbReference>
<evidence type="ECO:0000259" key="1">
    <source>
        <dbReference type="PROSITE" id="PS50234"/>
    </source>
</evidence>
<feature type="domain" description="VWFA" evidence="1">
    <location>
        <begin position="205"/>
        <end position="268"/>
    </location>
</feature>
<dbReference type="Proteomes" id="UP001217089">
    <property type="component" value="Unassembled WGS sequence"/>
</dbReference>
<dbReference type="InterPro" id="IPR036465">
    <property type="entry name" value="vWFA_dom_sf"/>
</dbReference>
<comment type="caution">
    <text evidence="2">The sequence shown here is derived from an EMBL/GenBank/DDBJ whole genome shotgun (WGS) entry which is preliminary data.</text>
</comment>
<dbReference type="EMBL" id="JARBDR010000917">
    <property type="protein sequence ID" value="KAJ8302987.1"/>
    <property type="molecule type" value="Genomic_DNA"/>
</dbReference>
<dbReference type="InterPro" id="IPR002035">
    <property type="entry name" value="VWF_A"/>
</dbReference>
<dbReference type="PANTHER" id="PTHR24020:SF84">
    <property type="entry name" value="VWFA DOMAIN-CONTAINING PROTEIN"/>
    <property type="match status" value="1"/>
</dbReference>
<accession>A0ABQ9EGD4</accession>
<dbReference type="CDD" id="cd01450">
    <property type="entry name" value="vWFA_subfamily_ECM"/>
    <property type="match status" value="1"/>
</dbReference>
<dbReference type="Gene3D" id="3.40.50.410">
    <property type="entry name" value="von Willebrand factor, type A domain"/>
    <property type="match status" value="2"/>
</dbReference>
<evidence type="ECO:0000313" key="3">
    <source>
        <dbReference type="Proteomes" id="UP001217089"/>
    </source>
</evidence>
<dbReference type="InterPro" id="IPR050525">
    <property type="entry name" value="ECM_Assembly_Org"/>
</dbReference>
<dbReference type="SMART" id="SM00327">
    <property type="entry name" value="VWA"/>
    <property type="match status" value="1"/>
</dbReference>